<organism evidence="1">
    <name type="scientific">marine sediment metagenome</name>
    <dbReference type="NCBI Taxonomy" id="412755"/>
    <lineage>
        <taxon>unclassified sequences</taxon>
        <taxon>metagenomes</taxon>
        <taxon>ecological metagenomes</taxon>
    </lineage>
</organism>
<gene>
    <name evidence="1" type="ORF">S01H4_65969</name>
</gene>
<sequence>MSKYNTNLASEFYVLSTLHRLGLDAFLTLGNKKSVDILVASPGGLFLTIDVKGVAGP</sequence>
<reference evidence="1" key="1">
    <citation type="journal article" date="2014" name="Front. Microbiol.">
        <title>High frequency of phylogenetically diverse reductive dehalogenase-homologous genes in deep subseafloor sedimentary metagenomes.</title>
        <authorList>
            <person name="Kawai M."/>
            <person name="Futagami T."/>
            <person name="Toyoda A."/>
            <person name="Takaki Y."/>
            <person name="Nishi S."/>
            <person name="Hori S."/>
            <person name="Arai W."/>
            <person name="Tsubouchi T."/>
            <person name="Morono Y."/>
            <person name="Uchiyama I."/>
            <person name="Ito T."/>
            <person name="Fujiyama A."/>
            <person name="Inagaki F."/>
            <person name="Takami H."/>
        </authorList>
    </citation>
    <scope>NUCLEOTIDE SEQUENCE</scope>
    <source>
        <strain evidence="1">Expedition CK06-06</strain>
    </source>
</reference>
<evidence type="ECO:0000313" key="1">
    <source>
        <dbReference type="EMBL" id="GAH30245.1"/>
    </source>
</evidence>
<dbReference type="EMBL" id="BART01040603">
    <property type="protein sequence ID" value="GAH30245.1"/>
    <property type="molecule type" value="Genomic_DNA"/>
</dbReference>
<accession>X1FCG0</accession>
<comment type="caution">
    <text evidence="1">The sequence shown here is derived from an EMBL/GenBank/DDBJ whole genome shotgun (WGS) entry which is preliminary data.</text>
</comment>
<protein>
    <recommendedName>
        <fullName evidence="2">NERD domain-containing protein</fullName>
    </recommendedName>
</protein>
<evidence type="ECO:0008006" key="2">
    <source>
        <dbReference type="Google" id="ProtNLM"/>
    </source>
</evidence>
<proteinExistence type="predicted"/>
<feature type="non-terminal residue" evidence="1">
    <location>
        <position position="57"/>
    </location>
</feature>
<dbReference type="AlphaFoldDB" id="X1FCG0"/>
<name>X1FCG0_9ZZZZ</name>